<evidence type="ECO:0000256" key="3">
    <source>
        <dbReference type="ARBA" id="ARBA00022758"/>
    </source>
</evidence>
<comment type="similarity">
    <text evidence="1">Belongs to the ODC antizyme family.</text>
</comment>
<dbReference type="GO" id="GO:0005634">
    <property type="term" value="C:nucleus"/>
    <property type="evidence" value="ECO:0007669"/>
    <property type="project" value="TreeGrafter"/>
</dbReference>
<dbReference type="GO" id="GO:0005737">
    <property type="term" value="C:cytoplasm"/>
    <property type="evidence" value="ECO:0007669"/>
    <property type="project" value="TreeGrafter"/>
</dbReference>
<evidence type="ECO:0000313" key="5">
    <source>
        <dbReference type="Proteomes" id="UP000242188"/>
    </source>
</evidence>
<keyword evidence="5" id="KW-1185">Reference proteome</keyword>
<dbReference type="InterPro" id="IPR038581">
    <property type="entry name" value="ODC_AZ_sf"/>
</dbReference>
<dbReference type="GO" id="GO:0008073">
    <property type="term" value="F:ornithine decarboxylase inhibitor activity"/>
    <property type="evidence" value="ECO:0007669"/>
    <property type="project" value="InterPro"/>
</dbReference>
<dbReference type="GO" id="GO:0075523">
    <property type="term" value="P:viral translational frameshifting"/>
    <property type="evidence" value="ECO:0007669"/>
    <property type="project" value="UniProtKB-KW"/>
</dbReference>
<dbReference type="PROSITE" id="PS01337">
    <property type="entry name" value="ODC_AZ"/>
    <property type="match status" value="1"/>
</dbReference>
<dbReference type="OrthoDB" id="5959761at2759"/>
<dbReference type="PANTHER" id="PTHR10279:SF10">
    <property type="entry name" value="ORNITHINE DECARBOXYLASE ANTIZYME"/>
    <property type="match status" value="1"/>
</dbReference>
<protein>
    <recommendedName>
        <fullName evidence="2">Ornithine decarboxylase antizyme</fullName>
    </recommendedName>
</protein>
<keyword evidence="3" id="KW-0688">Ribosomal frameshifting</keyword>
<dbReference type="Pfam" id="PF02100">
    <property type="entry name" value="ODC_AZ"/>
    <property type="match status" value="1"/>
</dbReference>
<name>A0A210QSM6_MIZYE</name>
<dbReference type="AlphaFoldDB" id="A0A210QSM6"/>
<dbReference type="InterPro" id="IPR016181">
    <property type="entry name" value="Acyl_CoA_acyltransferase"/>
</dbReference>
<dbReference type="InterPro" id="IPR002993">
    <property type="entry name" value="ODC_AZ"/>
</dbReference>
<gene>
    <name evidence="4" type="ORF">KP79_PYT00677</name>
</gene>
<proteinExistence type="inferred from homology"/>
<organism evidence="4 5">
    <name type="scientific">Mizuhopecten yessoensis</name>
    <name type="common">Japanese scallop</name>
    <name type="synonym">Patinopecten yessoensis</name>
    <dbReference type="NCBI Taxonomy" id="6573"/>
    <lineage>
        <taxon>Eukaryota</taxon>
        <taxon>Metazoa</taxon>
        <taxon>Spiralia</taxon>
        <taxon>Lophotrochozoa</taxon>
        <taxon>Mollusca</taxon>
        <taxon>Bivalvia</taxon>
        <taxon>Autobranchia</taxon>
        <taxon>Pteriomorphia</taxon>
        <taxon>Pectinida</taxon>
        <taxon>Pectinoidea</taxon>
        <taxon>Pectinidae</taxon>
        <taxon>Mizuhopecten</taxon>
    </lineage>
</organism>
<dbReference type="PANTHER" id="PTHR10279">
    <property type="entry name" value="ORNITHINE DECARBOXYLASE ANTIZYME"/>
    <property type="match status" value="1"/>
</dbReference>
<dbReference type="Gene3D" id="3.40.630.60">
    <property type="match status" value="1"/>
</dbReference>
<reference evidence="4 5" key="1">
    <citation type="journal article" date="2017" name="Nat. Ecol. Evol.">
        <title>Scallop genome provides insights into evolution of bilaterian karyotype and development.</title>
        <authorList>
            <person name="Wang S."/>
            <person name="Zhang J."/>
            <person name="Jiao W."/>
            <person name="Li J."/>
            <person name="Xun X."/>
            <person name="Sun Y."/>
            <person name="Guo X."/>
            <person name="Huan P."/>
            <person name="Dong B."/>
            <person name="Zhang L."/>
            <person name="Hu X."/>
            <person name="Sun X."/>
            <person name="Wang J."/>
            <person name="Zhao C."/>
            <person name="Wang Y."/>
            <person name="Wang D."/>
            <person name="Huang X."/>
            <person name="Wang R."/>
            <person name="Lv J."/>
            <person name="Li Y."/>
            <person name="Zhang Z."/>
            <person name="Liu B."/>
            <person name="Lu W."/>
            <person name="Hui Y."/>
            <person name="Liang J."/>
            <person name="Zhou Z."/>
            <person name="Hou R."/>
            <person name="Li X."/>
            <person name="Liu Y."/>
            <person name="Li H."/>
            <person name="Ning X."/>
            <person name="Lin Y."/>
            <person name="Zhao L."/>
            <person name="Xing Q."/>
            <person name="Dou J."/>
            <person name="Li Y."/>
            <person name="Mao J."/>
            <person name="Guo H."/>
            <person name="Dou H."/>
            <person name="Li T."/>
            <person name="Mu C."/>
            <person name="Jiang W."/>
            <person name="Fu Q."/>
            <person name="Fu X."/>
            <person name="Miao Y."/>
            <person name="Liu J."/>
            <person name="Yu Q."/>
            <person name="Li R."/>
            <person name="Liao H."/>
            <person name="Li X."/>
            <person name="Kong Y."/>
            <person name="Jiang Z."/>
            <person name="Chourrout D."/>
            <person name="Li R."/>
            <person name="Bao Z."/>
        </authorList>
    </citation>
    <scope>NUCLEOTIDE SEQUENCE [LARGE SCALE GENOMIC DNA]</scope>
    <source>
        <strain evidence="4 5">PY_sf001</strain>
    </source>
</reference>
<sequence length="198" mass="21215">MQQPDWACPTSGIVYRSAQGLSGAPDEPRAACVSFVAEGSGVGVITEPPVNAKSLFTKGENSSSTDEDNHQSLNVSVNTLVGTAHLASSVSFVVTLAEQLQVTWETLLTNGKLYVEVPPGILPEGSKQSLVTLLEYAEEKLHCGHVILCLRKSRTDKASLIRAFMFMGFTMATPGDPLVPDVADLLYMVYTIEPDDLG</sequence>
<dbReference type="GO" id="GO:0045732">
    <property type="term" value="P:positive regulation of protein catabolic process"/>
    <property type="evidence" value="ECO:0007669"/>
    <property type="project" value="TreeGrafter"/>
</dbReference>
<dbReference type="EMBL" id="NEDP02002088">
    <property type="protein sequence ID" value="OWF51730.1"/>
    <property type="molecule type" value="Genomic_DNA"/>
</dbReference>
<dbReference type="SUPFAM" id="SSF55729">
    <property type="entry name" value="Acyl-CoA N-acyltransferases (Nat)"/>
    <property type="match status" value="1"/>
</dbReference>
<comment type="caution">
    <text evidence="4">The sequence shown here is derived from an EMBL/GenBank/DDBJ whole genome shotgun (WGS) entry which is preliminary data.</text>
</comment>
<dbReference type="Proteomes" id="UP000242188">
    <property type="component" value="Unassembled WGS sequence"/>
</dbReference>
<evidence type="ECO:0000313" key="4">
    <source>
        <dbReference type="EMBL" id="OWF51730.1"/>
    </source>
</evidence>
<evidence type="ECO:0000256" key="2">
    <source>
        <dbReference type="ARBA" id="ARBA00017712"/>
    </source>
</evidence>
<evidence type="ECO:0000256" key="1">
    <source>
        <dbReference type="ARBA" id="ARBA00008796"/>
    </source>
</evidence>
<dbReference type="STRING" id="6573.A0A210QSM6"/>
<accession>A0A210QSM6</accession>